<dbReference type="InterPro" id="IPR006805">
    <property type="entry name" value="Anth_synth_I_N"/>
</dbReference>
<gene>
    <name evidence="3" type="ORF">MNBD_NITROSPIRAE03-1104</name>
</gene>
<evidence type="ECO:0000256" key="1">
    <source>
        <dbReference type="SAM" id="MobiDB-lite"/>
    </source>
</evidence>
<dbReference type="InterPro" id="IPR005801">
    <property type="entry name" value="ADC_synthase"/>
</dbReference>
<feature type="region of interest" description="Disordered" evidence="1">
    <location>
        <begin position="1"/>
        <end position="24"/>
    </location>
</feature>
<proteinExistence type="predicted"/>
<dbReference type="EMBL" id="UOGI01000013">
    <property type="protein sequence ID" value="VAX28003.1"/>
    <property type="molecule type" value="Genomic_DNA"/>
</dbReference>
<dbReference type="Gene3D" id="3.60.120.10">
    <property type="entry name" value="Anthranilate synthase"/>
    <property type="match status" value="1"/>
</dbReference>
<dbReference type="SUPFAM" id="SSF56322">
    <property type="entry name" value="ADC synthase"/>
    <property type="match status" value="1"/>
</dbReference>
<accession>A0A3B1CTR2</accession>
<feature type="non-terminal residue" evidence="3">
    <location>
        <position position="91"/>
    </location>
</feature>
<dbReference type="Pfam" id="PF04715">
    <property type="entry name" value="Anth_synt_I_N"/>
    <property type="match status" value="1"/>
</dbReference>
<dbReference type="AlphaFoldDB" id="A0A3B1CTR2"/>
<evidence type="ECO:0000259" key="2">
    <source>
        <dbReference type="Pfam" id="PF04715"/>
    </source>
</evidence>
<organism evidence="3">
    <name type="scientific">hydrothermal vent metagenome</name>
    <dbReference type="NCBI Taxonomy" id="652676"/>
    <lineage>
        <taxon>unclassified sequences</taxon>
        <taxon>metagenomes</taxon>
        <taxon>ecological metagenomes</taxon>
    </lineage>
</organism>
<evidence type="ECO:0000313" key="3">
    <source>
        <dbReference type="EMBL" id="VAX28003.1"/>
    </source>
</evidence>
<reference evidence="3" key="1">
    <citation type="submission" date="2018-06" db="EMBL/GenBank/DDBJ databases">
        <authorList>
            <person name="Zhirakovskaya E."/>
        </authorList>
    </citation>
    <scope>NUCLEOTIDE SEQUENCE</scope>
</reference>
<name>A0A3B1CTR2_9ZZZZ</name>
<protein>
    <recommendedName>
        <fullName evidence="2">Anthranilate synthase component I N-terminal domain-containing protein</fullName>
    </recommendedName>
</protein>
<sequence>MTIRIQLAKKTHPSSSGQESHSPLYVELPYKPPASVYERFRTAGTALLESIRGSEKTGRYSFIAIDPYLEFKVKDSVVEVSRVGQEKALRV</sequence>
<feature type="domain" description="Anthranilate synthase component I N-terminal" evidence="2">
    <location>
        <begin position="33"/>
        <end position="83"/>
    </location>
</feature>